<reference evidence="2" key="1">
    <citation type="submission" date="2020-04" db="EMBL/GenBank/DDBJ databases">
        <authorList>
            <person name="Chiriac C."/>
            <person name="Salcher M."/>
            <person name="Ghai R."/>
            <person name="Kavagutti S V."/>
        </authorList>
    </citation>
    <scope>NUCLEOTIDE SEQUENCE</scope>
</reference>
<organism evidence="2">
    <name type="scientific">uncultured Caudovirales phage</name>
    <dbReference type="NCBI Taxonomy" id="2100421"/>
    <lineage>
        <taxon>Viruses</taxon>
        <taxon>Duplodnaviria</taxon>
        <taxon>Heunggongvirae</taxon>
        <taxon>Uroviricota</taxon>
        <taxon>Caudoviricetes</taxon>
        <taxon>Peduoviridae</taxon>
        <taxon>Maltschvirus</taxon>
        <taxon>Maltschvirus maltsch</taxon>
    </lineage>
</organism>
<feature type="transmembrane region" description="Helical" evidence="1">
    <location>
        <begin position="6"/>
        <end position="25"/>
    </location>
</feature>
<evidence type="ECO:0000256" key="1">
    <source>
        <dbReference type="SAM" id="Phobius"/>
    </source>
</evidence>
<dbReference type="EMBL" id="LR796274">
    <property type="protein sequence ID" value="CAB4133559.1"/>
    <property type="molecule type" value="Genomic_DNA"/>
</dbReference>
<accession>A0A6J5LPA5</accession>
<sequence length="80" mass="9006">MNTIMSYIITFLAVFFVDIFYTYYLKSVSENAALKAGLWGAVVWLIGSFAVIEYTADHMLLIPACLGAFCGTYVGMRFRK</sequence>
<gene>
    <name evidence="2" type="ORF">UFOVP257_281</name>
</gene>
<evidence type="ECO:0000313" key="2">
    <source>
        <dbReference type="EMBL" id="CAB4133559.1"/>
    </source>
</evidence>
<keyword evidence="1" id="KW-1133">Transmembrane helix</keyword>
<proteinExistence type="predicted"/>
<keyword evidence="1" id="KW-0472">Membrane</keyword>
<protein>
    <submittedName>
        <fullName evidence="2">Uncharacterized protein</fullName>
    </submittedName>
</protein>
<feature type="transmembrane region" description="Helical" evidence="1">
    <location>
        <begin position="58"/>
        <end position="76"/>
    </location>
</feature>
<keyword evidence="1" id="KW-0812">Transmembrane</keyword>
<feature type="transmembrane region" description="Helical" evidence="1">
    <location>
        <begin position="32"/>
        <end position="52"/>
    </location>
</feature>
<name>A0A6J5LPA5_9CAUD</name>